<dbReference type="AlphaFoldDB" id="A0A3P3Z4J6"/>
<dbReference type="PANTHER" id="PTHR24111:SF0">
    <property type="entry name" value="LEUCINE-RICH REPEAT-CONTAINING PROTEIN"/>
    <property type="match status" value="1"/>
</dbReference>
<dbReference type="InterPro" id="IPR032675">
    <property type="entry name" value="LRR_dom_sf"/>
</dbReference>
<keyword evidence="1" id="KW-0677">Repeat</keyword>
<sequence length="716" mass="76335">MRARVRRRALEALVESLHAGESRVPTMKWRRQYLKTPGIGSAVISAIANHIQGLPEGVSDPITTAPQLLLNRPRHQIRTLDMRALRAGDDGFVEMMSALLGDTLIKNVIFAGNEITDDGVRRLVSQIHRYTGMPGVEGGTSAAAAAAVAAGSVSQKSLPCKLSLLALTDNFITSDGIATFTTVAPLFLCLEQLEVGRGQSAGSGDMDDVRDTLSAQNIAALSAYVQQTPKLVTFIYKGNGNYRTRNGFTPPGMAAFVDAVVGHSALKELYLQECFSTKPAMVGPLTMQAPRGEKATVTDEVDVLWTEESVQQSMQALATALNAPSSHLTTLTLRFPLSDEAVQTLSIGIAQAPHLLNLCLRGCDLSSKALAVIGDALCTNKALRLLDVSYQSNAIAHPALLAELRGSTKRRISLVSTMGYTALDMTRQDLSRGNSEILLREEVQHPLHPIIRSLHRNRSLSHLMMLGLSISTDDIEELCACIERSGNRTLTEVWYTHAGSEALDMKLEDFLASNRERGAGGIGSGAAIGASFGYSPLASTHGGTTSAAGSTNTMPFPDAASLSDSSELPTKQRTKFSSSLRRGNTSISHGLVPTLISIPLHPPLNSNIPSTSISGGAADVMNGDRRTPLSSLESTQTIRKADTADTANAATRMVTSASPSQVAVSMTCISSNTPAARLTPTAGLKSNDRSFLSLRSGDITEDAGTVPYYSRTHRER</sequence>
<dbReference type="InterPro" id="IPR052201">
    <property type="entry name" value="LRR-containing_regulator"/>
</dbReference>
<protein>
    <submittedName>
        <fullName evidence="3">Hypothetical_protein</fullName>
    </submittedName>
</protein>
<reference evidence="3 4" key="1">
    <citation type="submission" date="2018-09" db="EMBL/GenBank/DDBJ databases">
        <authorList>
            <person name="Peiro R."/>
            <person name="Begona"/>
            <person name="Cbmso G."/>
            <person name="Lopez M."/>
            <person name="Gonzalez S."/>
        </authorList>
    </citation>
    <scope>NUCLEOTIDE SEQUENCE [LARGE SCALE GENOMIC DNA]</scope>
</reference>
<dbReference type="Gene3D" id="3.80.10.10">
    <property type="entry name" value="Ribonuclease Inhibitor"/>
    <property type="match status" value="2"/>
</dbReference>
<dbReference type="VEuPathDB" id="TriTrypDB:LbrM.20.1320"/>
<evidence type="ECO:0000256" key="1">
    <source>
        <dbReference type="ARBA" id="ARBA00022737"/>
    </source>
</evidence>
<evidence type="ECO:0000313" key="3">
    <source>
        <dbReference type="EMBL" id="SYZ65135.1"/>
    </source>
</evidence>
<dbReference type="Proteomes" id="UP000319462">
    <property type="component" value="Chromosome 20"/>
</dbReference>
<evidence type="ECO:0000313" key="4">
    <source>
        <dbReference type="Proteomes" id="UP000319462"/>
    </source>
</evidence>
<dbReference type="KEGG" id="lbz:LBRM_20_1320"/>
<gene>
    <name evidence="3" type="ORF">LBRM2904_20.1740</name>
</gene>
<feature type="compositionally biased region" description="Polar residues" evidence="2">
    <location>
        <begin position="562"/>
        <end position="583"/>
    </location>
</feature>
<feature type="compositionally biased region" description="Low complexity" evidence="2">
    <location>
        <begin position="539"/>
        <end position="553"/>
    </location>
</feature>
<dbReference type="SUPFAM" id="SSF52047">
    <property type="entry name" value="RNI-like"/>
    <property type="match status" value="1"/>
</dbReference>
<dbReference type="EMBL" id="LS997619">
    <property type="protein sequence ID" value="SYZ65135.1"/>
    <property type="molecule type" value="Genomic_DNA"/>
</dbReference>
<name>A0A3P3Z4J6_LEIBR</name>
<dbReference type="PANTHER" id="PTHR24111">
    <property type="entry name" value="LEUCINE-RICH REPEAT-CONTAINING PROTEIN 34"/>
    <property type="match status" value="1"/>
</dbReference>
<evidence type="ECO:0000256" key="2">
    <source>
        <dbReference type="SAM" id="MobiDB-lite"/>
    </source>
</evidence>
<proteinExistence type="predicted"/>
<feature type="region of interest" description="Disordered" evidence="2">
    <location>
        <begin position="539"/>
        <end position="583"/>
    </location>
</feature>
<accession>A0A3P3Z4J6</accession>
<dbReference type="RefSeq" id="XP_001564416.1">
    <property type="nucleotide sequence ID" value="XM_001564366.1"/>
</dbReference>
<organism evidence="3 4">
    <name type="scientific">Leishmania braziliensis MHOM/BR/75/M2904</name>
    <dbReference type="NCBI Taxonomy" id="420245"/>
    <lineage>
        <taxon>Eukaryota</taxon>
        <taxon>Discoba</taxon>
        <taxon>Euglenozoa</taxon>
        <taxon>Kinetoplastea</taxon>
        <taxon>Metakinetoplastina</taxon>
        <taxon>Trypanosomatida</taxon>
        <taxon>Trypanosomatidae</taxon>
        <taxon>Leishmaniinae</taxon>
        <taxon>Leishmania</taxon>
        <taxon>Leishmania braziliensis species complex</taxon>
    </lineage>
</organism>